<sequence>MEQNLPTVAKKIWKIVQVIYFMLRKGISKGKLLSALNAMMRRGEVAGREVIHSLVSHHHTPASGRRDYEFTCGGSPAHRAFHLPFNLHRRRNSGGHPPAPLSEEELMAAAVEMAVSAAASPALPGFGPSPMVRRLGLRVTDSPFPLEGVEEENCRVDKAAEEFIMKFYRDLRHQNSVACLSYYS</sequence>
<dbReference type="PANTHER" id="PTHR33265:SF26">
    <property type="entry name" value="OS06G0554600 PROTEIN"/>
    <property type="match status" value="1"/>
</dbReference>
<organism evidence="1 2">
    <name type="scientific">Striga hermonthica</name>
    <name type="common">Purple witchweed</name>
    <name type="synonym">Buchnera hermonthica</name>
    <dbReference type="NCBI Taxonomy" id="68872"/>
    <lineage>
        <taxon>Eukaryota</taxon>
        <taxon>Viridiplantae</taxon>
        <taxon>Streptophyta</taxon>
        <taxon>Embryophyta</taxon>
        <taxon>Tracheophyta</taxon>
        <taxon>Spermatophyta</taxon>
        <taxon>Magnoliopsida</taxon>
        <taxon>eudicotyledons</taxon>
        <taxon>Gunneridae</taxon>
        <taxon>Pentapetalae</taxon>
        <taxon>asterids</taxon>
        <taxon>lamiids</taxon>
        <taxon>Lamiales</taxon>
        <taxon>Orobanchaceae</taxon>
        <taxon>Buchnereae</taxon>
        <taxon>Striga</taxon>
    </lineage>
</organism>
<dbReference type="PANTHER" id="PTHR33265">
    <property type="entry name" value="AVR9/CF-9 RAPIDLY ELICITED PROTEIN-RELATED"/>
    <property type="match status" value="1"/>
</dbReference>
<accession>A0A9N7RC60</accession>
<gene>
    <name evidence="1" type="ORF">SHERM_19857</name>
</gene>
<reference evidence="1" key="1">
    <citation type="submission" date="2019-12" db="EMBL/GenBank/DDBJ databases">
        <authorList>
            <person name="Scholes J."/>
        </authorList>
    </citation>
    <scope>NUCLEOTIDE SEQUENCE</scope>
</reference>
<evidence type="ECO:0000313" key="1">
    <source>
        <dbReference type="EMBL" id="CAA0822382.1"/>
    </source>
</evidence>
<evidence type="ECO:0008006" key="3">
    <source>
        <dbReference type="Google" id="ProtNLM"/>
    </source>
</evidence>
<evidence type="ECO:0000313" key="2">
    <source>
        <dbReference type="Proteomes" id="UP001153555"/>
    </source>
</evidence>
<name>A0A9N7RC60_STRHE</name>
<comment type="caution">
    <text evidence="1">The sequence shown here is derived from an EMBL/GenBank/DDBJ whole genome shotgun (WGS) entry which is preliminary data.</text>
</comment>
<dbReference type="EMBL" id="CACSLK010023397">
    <property type="protein sequence ID" value="CAA0822382.1"/>
    <property type="molecule type" value="Genomic_DNA"/>
</dbReference>
<keyword evidence="2" id="KW-1185">Reference proteome</keyword>
<protein>
    <recommendedName>
        <fullName evidence="3">Avr9/Cf-9 rapidly elicited protein 146</fullName>
    </recommendedName>
</protein>
<proteinExistence type="predicted"/>
<dbReference type="AlphaFoldDB" id="A0A9N7RC60"/>
<dbReference type="Proteomes" id="UP001153555">
    <property type="component" value="Unassembled WGS sequence"/>
</dbReference>
<dbReference type="OrthoDB" id="696337at2759"/>